<evidence type="ECO:0000256" key="1">
    <source>
        <dbReference type="SAM" id="Phobius"/>
    </source>
</evidence>
<comment type="caution">
    <text evidence="3">The sequence shown here is derived from an EMBL/GenBank/DDBJ whole genome shotgun (WGS) entry which is preliminary data.</text>
</comment>
<evidence type="ECO:0000313" key="3">
    <source>
        <dbReference type="EMBL" id="GHC51806.1"/>
    </source>
</evidence>
<gene>
    <name evidence="3" type="ORF">GCM10007315_12790</name>
</gene>
<dbReference type="Proteomes" id="UP000638981">
    <property type="component" value="Unassembled WGS sequence"/>
</dbReference>
<dbReference type="PANTHER" id="PTHR37290:SF1">
    <property type="entry name" value="INNER MEMBRANE PROTEIN YIAA"/>
    <property type="match status" value="1"/>
</dbReference>
<dbReference type="InterPro" id="IPR038972">
    <property type="entry name" value="YiaA-like"/>
</dbReference>
<dbReference type="PANTHER" id="PTHR37290">
    <property type="entry name" value="INNER MEMBRANE PROTEIN YIAA-RELATED"/>
    <property type="match status" value="1"/>
</dbReference>
<dbReference type="GO" id="GO:0006974">
    <property type="term" value="P:DNA damage response"/>
    <property type="evidence" value="ECO:0007669"/>
    <property type="project" value="TreeGrafter"/>
</dbReference>
<feature type="transmembrane region" description="Helical" evidence="1">
    <location>
        <begin position="12"/>
        <end position="35"/>
    </location>
</feature>
<keyword evidence="1" id="KW-1133">Transmembrane helix</keyword>
<dbReference type="EMBL" id="BMYJ01000003">
    <property type="protein sequence ID" value="GHC51806.1"/>
    <property type="molecule type" value="Genomic_DNA"/>
</dbReference>
<dbReference type="InterPro" id="IPR008024">
    <property type="entry name" value="YiaAB"/>
</dbReference>
<reference evidence="3" key="2">
    <citation type="submission" date="2020-09" db="EMBL/GenBank/DDBJ databases">
        <authorList>
            <person name="Sun Q."/>
            <person name="Kim S."/>
        </authorList>
    </citation>
    <scope>NUCLEOTIDE SEQUENCE</scope>
    <source>
        <strain evidence="3">KCTC 23310</strain>
    </source>
</reference>
<proteinExistence type="predicted"/>
<name>A0A918WJK5_9RHOB</name>
<dbReference type="RefSeq" id="WP_189410791.1">
    <property type="nucleotide sequence ID" value="NZ_BMYJ01000003.1"/>
</dbReference>
<sequence length="95" mass="10461">MNDNLPTKPSSAFATFTYVSFAVAAVMMAGGIYFLEASFAAKGFYSMSALMLVHTTVSATKLMRDNEESTRLHNRLEEARTERLLMEVNAGKTSL</sequence>
<dbReference type="AlphaFoldDB" id="A0A918WJK5"/>
<reference evidence="3" key="1">
    <citation type="journal article" date="2014" name="Int. J. Syst. Evol. Microbiol.">
        <title>Complete genome sequence of Corynebacterium casei LMG S-19264T (=DSM 44701T), isolated from a smear-ripened cheese.</title>
        <authorList>
            <consortium name="US DOE Joint Genome Institute (JGI-PGF)"/>
            <person name="Walter F."/>
            <person name="Albersmeier A."/>
            <person name="Kalinowski J."/>
            <person name="Ruckert C."/>
        </authorList>
    </citation>
    <scope>NUCLEOTIDE SEQUENCE</scope>
    <source>
        <strain evidence="3">KCTC 23310</strain>
    </source>
</reference>
<organism evidence="3 4">
    <name type="scientific">Neogemmobacter tilapiae</name>
    <dbReference type="NCBI Taxonomy" id="875041"/>
    <lineage>
        <taxon>Bacteria</taxon>
        <taxon>Pseudomonadati</taxon>
        <taxon>Pseudomonadota</taxon>
        <taxon>Alphaproteobacteria</taxon>
        <taxon>Rhodobacterales</taxon>
        <taxon>Paracoccaceae</taxon>
        <taxon>Neogemmobacter</taxon>
    </lineage>
</organism>
<keyword evidence="1" id="KW-0812">Transmembrane</keyword>
<accession>A0A918WJK5</accession>
<dbReference type="Pfam" id="PF05360">
    <property type="entry name" value="YiaAB"/>
    <property type="match status" value="1"/>
</dbReference>
<evidence type="ECO:0000259" key="2">
    <source>
        <dbReference type="Pfam" id="PF05360"/>
    </source>
</evidence>
<dbReference type="GO" id="GO:0005886">
    <property type="term" value="C:plasma membrane"/>
    <property type="evidence" value="ECO:0007669"/>
    <property type="project" value="TreeGrafter"/>
</dbReference>
<protein>
    <recommendedName>
        <fullName evidence="2">YiaAB two helix domain-containing protein</fullName>
    </recommendedName>
</protein>
<keyword evidence="1" id="KW-0472">Membrane</keyword>
<feature type="domain" description="YiaAB two helix" evidence="2">
    <location>
        <begin position="13"/>
        <end position="65"/>
    </location>
</feature>
<evidence type="ECO:0000313" key="4">
    <source>
        <dbReference type="Proteomes" id="UP000638981"/>
    </source>
</evidence>
<keyword evidence="4" id="KW-1185">Reference proteome</keyword>